<name>A0AAJ1R2A6_9FLAO</name>
<dbReference type="InterPro" id="IPR050640">
    <property type="entry name" value="Bact_2-comp_sensor_kinase"/>
</dbReference>
<dbReference type="GO" id="GO:0016020">
    <property type="term" value="C:membrane"/>
    <property type="evidence" value="ECO:0007669"/>
    <property type="project" value="InterPro"/>
</dbReference>
<dbReference type="PANTHER" id="PTHR34220:SF7">
    <property type="entry name" value="SENSOR HISTIDINE KINASE YPDA"/>
    <property type="match status" value="1"/>
</dbReference>
<dbReference type="InterPro" id="IPR015943">
    <property type="entry name" value="WD40/YVTN_repeat-like_dom_sf"/>
</dbReference>
<dbReference type="AlphaFoldDB" id="A0AAJ1R2A6"/>
<dbReference type="Pfam" id="PF06580">
    <property type="entry name" value="His_kinase"/>
    <property type="match status" value="1"/>
</dbReference>
<proteinExistence type="predicted"/>
<dbReference type="InterPro" id="IPR010559">
    <property type="entry name" value="Sig_transdc_His_kin_internal"/>
</dbReference>
<dbReference type="EMBL" id="JAUFQH010000019">
    <property type="protein sequence ID" value="MDN3621211.1"/>
    <property type="molecule type" value="Genomic_DNA"/>
</dbReference>
<dbReference type="InterPro" id="IPR011110">
    <property type="entry name" value="Reg_prop"/>
</dbReference>
<sequence length="935" mass="109077">MLWSFSYSQQYTNITVKDGLPSNHIYKMVQDAYGFIWFATDKGLVKYNGNTLKTFTTKNSLSTNDIWGIHPTPDGNLWYLSKTSKLGYIKNDSVYAFESEVKNEIFTPNYTSQIGNQIILTSNSRAHELINDKWKLVSEKTSLKKGTPVYLKHPTITSYETSTNLDTIKLTYKNGNIKKVPNLKKILTTVHYRGQITDSLFYWTADKYYSILNLNTLKLYKRNFKDEVGISKSQHTRIQLINNQIQITGRGFVGILDENYHITKTVLIPKKLDAHFAMIDKKETVWIATFLHGVYKLTKAKRSIKYAYEHENILKTNKINDTIIANIYNKGFFKYQPDKKDFIPFINQNNYIFSSNYIDSLKTAFYISENKIIRKKNTKDSEEFNFTEYPFYTNQTARDLTYYNNYLYGDFTAGINKIDTNNLKILKVYNQRGITNLMVFKDRLLVATTNGLKQIKNEALSEVTFNKQIFSKPILSITKISKTHVLLNTDGFGSFITDLNKIEQLPKSEFLIVNNAFVENKDIWLASNSGLFKYVLKDENYTLEKKLTVANGIPSQQVNDIYIYNNDLILSTNNGIAILPKKQEITNQLLDIYIDKLTYNNQTVTKNNNTFKYLENNNISIAISRIDFTENNTNFSYNYKLEPLLSDWKATETTNINFNDLQPNTYIFKVESQNIKKKIEFTITPLWHQTFWFKAIVLLTLTSLFFRAVWYLSKRSQQQKSKKLFQEKQLSEIQLKALRSQMNPHFVFNSLAAIQYFINENNFEASEKYLVKFSKLIRRFFELSKETTITLTEEIKLLTNYLEIEKLRFREKLEYQINIDDAIDIKNTKIPTMLLQPIVENAVNHGIFNKFDTGTVTINFKKVDTLTYKVLIIDDGVGFINTKSKSKKIKSSNVLQQRLTYLNTLEEWEILYFTEELHPKNDEKGNISTFIIKSK</sequence>
<organism evidence="3 4">
    <name type="scientific">Polaribacter sejongensis</name>
    <dbReference type="NCBI Taxonomy" id="985043"/>
    <lineage>
        <taxon>Bacteria</taxon>
        <taxon>Pseudomonadati</taxon>
        <taxon>Bacteroidota</taxon>
        <taxon>Flavobacteriia</taxon>
        <taxon>Flavobacteriales</taxon>
        <taxon>Flavobacteriaceae</taxon>
    </lineage>
</organism>
<feature type="transmembrane region" description="Helical" evidence="1">
    <location>
        <begin position="691"/>
        <end position="713"/>
    </location>
</feature>
<dbReference type="Proteomes" id="UP001228636">
    <property type="component" value="Unassembled WGS sequence"/>
</dbReference>
<evidence type="ECO:0000313" key="4">
    <source>
        <dbReference type="Proteomes" id="UP001228636"/>
    </source>
</evidence>
<evidence type="ECO:0000259" key="2">
    <source>
        <dbReference type="Pfam" id="PF06580"/>
    </source>
</evidence>
<dbReference type="PANTHER" id="PTHR34220">
    <property type="entry name" value="SENSOR HISTIDINE KINASE YPDA"/>
    <property type="match status" value="1"/>
</dbReference>
<dbReference type="SUPFAM" id="SSF63829">
    <property type="entry name" value="Calcium-dependent phosphotriesterase"/>
    <property type="match status" value="1"/>
</dbReference>
<keyword evidence="1" id="KW-1133">Transmembrane helix</keyword>
<reference evidence="3 4" key="1">
    <citation type="journal article" date="2014" name="Int. J. Syst. Evol. Microbiol.">
        <title>Complete genome sequence of Corynebacterium casei LMG S-19264T (=DSM 44701T), isolated from a smear-ripened cheese.</title>
        <authorList>
            <consortium name="US DOE Joint Genome Institute (JGI-PGF)"/>
            <person name="Walter F."/>
            <person name="Albersmeier A."/>
            <person name="Kalinowski J."/>
            <person name="Ruckert C."/>
        </authorList>
    </citation>
    <scope>NUCLEOTIDE SEQUENCE [LARGE SCALE GENOMIC DNA]</scope>
    <source>
        <strain evidence="3 4">CECT 8670</strain>
    </source>
</reference>
<protein>
    <submittedName>
        <fullName evidence="3">Histidine kinase</fullName>
    </submittedName>
</protein>
<dbReference type="Gene3D" id="2.130.10.10">
    <property type="entry name" value="YVTN repeat-like/Quinoprotein amine dehydrogenase"/>
    <property type="match status" value="2"/>
</dbReference>
<dbReference type="Pfam" id="PF07494">
    <property type="entry name" value="Reg_prop"/>
    <property type="match status" value="1"/>
</dbReference>
<accession>A0AAJ1R2A6</accession>
<keyword evidence="1" id="KW-0472">Membrane</keyword>
<keyword evidence="3" id="KW-0418">Kinase</keyword>
<feature type="domain" description="Signal transduction histidine kinase internal region" evidence="2">
    <location>
        <begin position="734"/>
        <end position="813"/>
    </location>
</feature>
<dbReference type="GO" id="GO:0000155">
    <property type="term" value="F:phosphorelay sensor kinase activity"/>
    <property type="evidence" value="ECO:0007669"/>
    <property type="project" value="InterPro"/>
</dbReference>
<keyword evidence="3" id="KW-0808">Transferase</keyword>
<evidence type="ECO:0000256" key="1">
    <source>
        <dbReference type="SAM" id="Phobius"/>
    </source>
</evidence>
<comment type="caution">
    <text evidence="3">The sequence shown here is derived from an EMBL/GenBank/DDBJ whole genome shotgun (WGS) entry which is preliminary data.</text>
</comment>
<dbReference type="InterPro" id="IPR036890">
    <property type="entry name" value="HATPase_C_sf"/>
</dbReference>
<keyword evidence="1" id="KW-0812">Transmembrane</keyword>
<gene>
    <name evidence="3" type="ORF">QWY81_17225</name>
</gene>
<dbReference type="Gene3D" id="3.30.565.10">
    <property type="entry name" value="Histidine kinase-like ATPase, C-terminal domain"/>
    <property type="match status" value="1"/>
</dbReference>
<evidence type="ECO:0000313" key="3">
    <source>
        <dbReference type="EMBL" id="MDN3621211.1"/>
    </source>
</evidence>
<dbReference type="RefSeq" id="WP_261973698.1">
    <property type="nucleotide sequence ID" value="NZ_CP103460.1"/>
</dbReference>